<reference evidence="3" key="1">
    <citation type="journal article" date="2016" name="Genome Announc.">
        <title>Draft genome sequences of fungus Aspergillus calidoustus.</title>
        <authorList>
            <person name="Horn F."/>
            <person name="Linde J."/>
            <person name="Mattern D.J."/>
            <person name="Walther G."/>
            <person name="Guthke R."/>
            <person name="Scherlach K."/>
            <person name="Martin K."/>
            <person name="Brakhage A.A."/>
            <person name="Petzke L."/>
            <person name="Valiante V."/>
        </authorList>
    </citation>
    <scope>NUCLEOTIDE SEQUENCE [LARGE SCALE GENOMIC DNA]</scope>
    <source>
        <strain evidence="3">SF006504</strain>
    </source>
</reference>
<gene>
    <name evidence="2" type="ORF">ASPCAL14468</name>
</gene>
<name>A0A0U4ZPV8_ASPCI</name>
<proteinExistence type="predicted"/>
<dbReference type="EMBL" id="CDMC01000025">
    <property type="protein sequence ID" value="CEL11365.1"/>
    <property type="molecule type" value="Genomic_DNA"/>
</dbReference>
<evidence type="ECO:0000256" key="1">
    <source>
        <dbReference type="SAM" id="SignalP"/>
    </source>
</evidence>
<dbReference type="AlphaFoldDB" id="A0A0U4ZPV8"/>
<feature type="signal peptide" evidence="1">
    <location>
        <begin position="1"/>
        <end position="26"/>
    </location>
</feature>
<feature type="chain" id="PRO_5006854820" evidence="1">
    <location>
        <begin position="27"/>
        <end position="108"/>
    </location>
</feature>
<keyword evidence="1" id="KW-0732">Signal</keyword>
<organism evidence="2 3">
    <name type="scientific">Aspergillus calidoustus</name>
    <dbReference type="NCBI Taxonomy" id="454130"/>
    <lineage>
        <taxon>Eukaryota</taxon>
        <taxon>Fungi</taxon>
        <taxon>Dikarya</taxon>
        <taxon>Ascomycota</taxon>
        <taxon>Pezizomycotina</taxon>
        <taxon>Eurotiomycetes</taxon>
        <taxon>Eurotiomycetidae</taxon>
        <taxon>Eurotiales</taxon>
        <taxon>Aspergillaceae</taxon>
        <taxon>Aspergillus</taxon>
        <taxon>Aspergillus subgen. Nidulantes</taxon>
    </lineage>
</organism>
<keyword evidence="3" id="KW-1185">Reference proteome</keyword>
<evidence type="ECO:0000313" key="2">
    <source>
        <dbReference type="EMBL" id="CEL11365.1"/>
    </source>
</evidence>
<protein>
    <submittedName>
        <fullName evidence="2">Uncharacterized protein</fullName>
    </submittedName>
</protein>
<accession>A0A0U4ZPV8</accession>
<evidence type="ECO:0000313" key="3">
    <source>
        <dbReference type="Proteomes" id="UP000054771"/>
    </source>
</evidence>
<sequence length="108" mass="11689">MTTQLARSLAFLIAPSLTLLFKSSSGTSRQRSPALGLDFGLKLIPAPLKAKICTEAPDEAIAIPDAAARAMHTPQEFRNAVLYNNAPVGVWVFWLRHIHRGASSAAYD</sequence>
<dbReference type="Proteomes" id="UP000054771">
    <property type="component" value="Unassembled WGS sequence"/>
</dbReference>